<dbReference type="GeneTree" id="ENSGT00940000154285"/>
<feature type="signal peptide" evidence="3">
    <location>
        <begin position="1"/>
        <end position="21"/>
    </location>
</feature>
<keyword evidence="2" id="KW-0677">Repeat</keyword>
<reference evidence="5" key="2">
    <citation type="submission" date="2025-08" db="UniProtKB">
        <authorList>
            <consortium name="Ensembl"/>
        </authorList>
    </citation>
    <scope>IDENTIFICATION</scope>
</reference>
<dbReference type="Pfam" id="PF02140">
    <property type="entry name" value="SUEL_Lectin"/>
    <property type="match status" value="3"/>
</dbReference>
<dbReference type="Proteomes" id="UP000007303">
    <property type="component" value="Unassembled WGS sequence"/>
</dbReference>
<keyword evidence="6" id="KW-1185">Reference proteome</keyword>
<keyword evidence="3" id="KW-0732">Signal</keyword>
<dbReference type="InterPro" id="IPR043159">
    <property type="entry name" value="Lectin_gal-bd_sf"/>
</dbReference>
<feature type="domain" description="SUEL-type lectin" evidence="4">
    <location>
        <begin position="219"/>
        <end position="308"/>
    </location>
</feature>
<dbReference type="PANTHER" id="PTHR46780">
    <property type="entry name" value="PROTEIN EVA-1"/>
    <property type="match status" value="1"/>
</dbReference>
<dbReference type="OMA" id="LNTKCDN"/>
<dbReference type="InterPro" id="IPR000922">
    <property type="entry name" value="Lectin_gal-bd_dom"/>
</dbReference>
<dbReference type="AlphaFoldDB" id="H3D018"/>
<protein>
    <recommendedName>
        <fullName evidence="4">SUEL-type lectin domain-containing protein</fullName>
    </recommendedName>
</protein>
<feature type="domain" description="SUEL-type lectin" evidence="4">
    <location>
        <begin position="35"/>
        <end position="118"/>
    </location>
</feature>
<evidence type="ECO:0000256" key="3">
    <source>
        <dbReference type="SAM" id="SignalP"/>
    </source>
</evidence>
<evidence type="ECO:0000313" key="6">
    <source>
        <dbReference type="Proteomes" id="UP000007303"/>
    </source>
</evidence>
<dbReference type="FunFam" id="2.60.120.740:FF:000001">
    <property type="entry name" value="Adhesion G protein-coupled receptor L2"/>
    <property type="match status" value="2"/>
</dbReference>
<reference evidence="5" key="3">
    <citation type="submission" date="2025-09" db="UniProtKB">
        <authorList>
            <consortium name="Ensembl"/>
        </authorList>
    </citation>
    <scope>IDENTIFICATION</scope>
</reference>
<name>H3D018_TETNG</name>
<feature type="chain" id="PRO_5003582853" description="SUEL-type lectin domain-containing protein" evidence="3">
    <location>
        <begin position="22"/>
        <end position="308"/>
    </location>
</feature>
<proteinExistence type="predicted"/>
<dbReference type="HOGENOM" id="CLU_078349_0_0_1"/>
<reference evidence="6" key="1">
    <citation type="journal article" date="2004" name="Nature">
        <title>Genome duplication in the teleost fish Tetraodon nigroviridis reveals the early vertebrate proto-karyotype.</title>
        <authorList>
            <person name="Jaillon O."/>
            <person name="Aury J.-M."/>
            <person name="Brunet F."/>
            <person name="Petit J.-L."/>
            <person name="Stange-Thomann N."/>
            <person name="Mauceli E."/>
            <person name="Bouneau L."/>
            <person name="Fischer C."/>
            <person name="Ozouf-Costaz C."/>
            <person name="Bernot A."/>
            <person name="Nicaud S."/>
            <person name="Jaffe D."/>
            <person name="Fisher S."/>
            <person name="Lutfalla G."/>
            <person name="Dossat C."/>
            <person name="Segurens B."/>
            <person name="Dasilva C."/>
            <person name="Salanoubat M."/>
            <person name="Levy M."/>
            <person name="Boudet N."/>
            <person name="Castellano S."/>
            <person name="Anthouard V."/>
            <person name="Jubin C."/>
            <person name="Castelli V."/>
            <person name="Katinka M."/>
            <person name="Vacherie B."/>
            <person name="Biemont C."/>
            <person name="Skalli Z."/>
            <person name="Cattolico L."/>
            <person name="Poulain J."/>
            <person name="De Berardinis V."/>
            <person name="Cruaud C."/>
            <person name="Duprat S."/>
            <person name="Brottier P."/>
            <person name="Coutanceau J.-P."/>
            <person name="Gouzy J."/>
            <person name="Parra G."/>
            <person name="Lardier G."/>
            <person name="Chapple C."/>
            <person name="McKernan K.J."/>
            <person name="McEwan P."/>
            <person name="Bosak S."/>
            <person name="Kellis M."/>
            <person name="Volff J.-N."/>
            <person name="Guigo R."/>
            <person name="Zody M.C."/>
            <person name="Mesirov J."/>
            <person name="Lindblad-Toh K."/>
            <person name="Birren B."/>
            <person name="Nusbaum C."/>
            <person name="Kahn D."/>
            <person name="Robinson-Rechavi M."/>
            <person name="Laudet V."/>
            <person name="Schachter V."/>
            <person name="Quetier F."/>
            <person name="Saurin W."/>
            <person name="Scarpelli C."/>
            <person name="Wincker P."/>
            <person name="Lander E.S."/>
            <person name="Weissenbach J."/>
            <person name="Roest Crollius H."/>
        </authorList>
    </citation>
    <scope>NUCLEOTIDE SEQUENCE [LARGE SCALE GENOMIC DNA]</scope>
</reference>
<feature type="domain" description="SUEL-type lectin" evidence="4">
    <location>
        <begin position="125"/>
        <end position="214"/>
    </location>
</feature>
<dbReference type="GO" id="GO:0030246">
    <property type="term" value="F:carbohydrate binding"/>
    <property type="evidence" value="ECO:0007669"/>
    <property type="project" value="UniProtKB-KW"/>
</dbReference>
<dbReference type="InParanoid" id="H3D018"/>
<evidence type="ECO:0000256" key="2">
    <source>
        <dbReference type="ARBA" id="ARBA00022737"/>
    </source>
</evidence>
<dbReference type="PROSITE" id="PS50228">
    <property type="entry name" value="SUEL_LECTIN"/>
    <property type="match status" value="3"/>
</dbReference>
<dbReference type="Gene3D" id="2.60.120.740">
    <property type="match status" value="3"/>
</dbReference>
<sequence length="308" mass="34761">MQLFTPLTILLIPILAPLFSAQRATTCEGRLNVHHLKCDSGVISVRGALYGRADTTTCSEGRPPRQLSNTACSHKGTMDVVSRRCNGKKECEINERDVTKRDPCRGTHKYLETNYTCLPATHLIVCENSLAHLSCYDGQVIFVYGADYGRRDTTTCAYRRPTGQTKNTLCFRSTKTVADRCNWKNSCTFKVENRLFGDPCRGTYKYLEVAYRCEFYVVSCEHSRVQLYCEEGQVINVYGADYGRRDTTTCAYKRPSDQTKNTLCFSATTKVADRCNGRNSCTFKVENSLFGDPCVGTYKYLEVAYVCE</sequence>
<evidence type="ECO:0000259" key="4">
    <source>
        <dbReference type="PROSITE" id="PS50228"/>
    </source>
</evidence>
<evidence type="ECO:0000313" key="5">
    <source>
        <dbReference type="Ensembl" id="ENSTNIP00000013854.1"/>
    </source>
</evidence>
<dbReference type="CDD" id="cd22833">
    <property type="entry name" value="Gal_Rha_Lectin_CSL1-2_RBL_SML_rpt1"/>
    <property type="match status" value="1"/>
</dbReference>
<evidence type="ECO:0000256" key="1">
    <source>
        <dbReference type="ARBA" id="ARBA00022734"/>
    </source>
</evidence>
<organism evidence="5 6">
    <name type="scientific">Tetraodon nigroviridis</name>
    <name type="common">Spotted green pufferfish</name>
    <name type="synonym">Chelonodon nigroviridis</name>
    <dbReference type="NCBI Taxonomy" id="99883"/>
    <lineage>
        <taxon>Eukaryota</taxon>
        <taxon>Metazoa</taxon>
        <taxon>Chordata</taxon>
        <taxon>Craniata</taxon>
        <taxon>Vertebrata</taxon>
        <taxon>Euteleostomi</taxon>
        <taxon>Actinopterygii</taxon>
        <taxon>Neopterygii</taxon>
        <taxon>Teleostei</taxon>
        <taxon>Neoteleostei</taxon>
        <taxon>Acanthomorphata</taxon>
        <taxon>Eupercaria</taxon>
        <taxon>Tetraodontiformes</taxon>
        <taxon>Tetradontoidea</taxon>
        <taxon>Tetraodontidae</taxon>
        <taxon>Tetraodon</taxon>
    </lineage>
</organism>
<dbReference type="CDD" id="cd22835">
    <property type="entry name" value="Gal_Rha_Lectin_SML_rpt2"/>
    <property type="match status" value="2"/>
</dbReference>
<accession>H3D018</accession>
<dbReference type="Ensembl" id="ENSTNIT00000014049.1">
    <property type="protein sequence ID" value="ENSTNIP00000013854.1"/>
    <property type="gene ID" value="ENSTNIG00000010924.1"/>
</dbReference>
<keyword evidence="1" id="KW-0430">Lectin</keyword>